<protein>
    <submittedName>
        <fullName evidence="1">Uncharacterized protein</fullName>
    </submittedName>
</protein>
<organism evidence="1 2">
    <name type="scientific">Liparis tanakae</name>
    <name type="common">Tanaka's snailfish</name>
    <dbReference type="NCBI Taxonomy" id="230148"/>
    <lineage>
        <taxon>Eukaryota</taxon>
        <taxon>Metazoa</taxon>
        <taxon>Chordata</taxon>
        <taxon>Craniata</taxon>
        <taxon>Vertebrata</taxon>
        <taxon>Euteleostomi</taxon>
        <taxon>Actinopterygii</taxon>
        <taxon>Neopterygii</taxon>
        <taxon>Teleostei</taxon>
        <taxon>Neoteleostei</taxon>
        <taxon>Acanthomorphata</taxon>
        <taxon>Eupercaria</taxon>
        <taxon>Perciformes</taxon>
        <taxon>Cottioidei</taxon>
        <taxon>Cottales</taxon>
        <taxon>Liparidae</taxon>
        <taxon>Liparis</taxon>
    </lineage>
</organism>
<evidence type="ECO:0000313" key="1">
    <source>
        <dbReference type="EMBL" id="TNN24514.1"/>
    </source>
</evidence>
<accession>A0A4Z2E7I3</accession>
<comment type="caution">
    <text evidence="1">The sequence shown here is derived from an EMBL/GenBank/DDBJ whole genome shotgun (WGS) entry which is preliminary data.</text>
</comment>
<dbReference type="EMBL" id="SRLO01015148">
    <property type="protein sequence ID" value="TNN24514.1"/>
    <property type="molecule type" value="Genomic_DNA"/>
</dbReference>
<keyword evidence="2" id="KW-1185">Reference proteome</keyword>
<evidence type="ECO:0000313" key="2">
    <source>
        <dbReference type="Proteomes" id="UP000314294"/>
    </source>
</evidence>
<name>A0A4Z2E7I3_9TELE</name>
<gene>
    <name evidence="1" type="ORF">EYF80_065360</name>
</gene>
<dbReference type="AlphaFoldDB" id="A0A4Z2E7I3"/>
<proteinExistence type="predicted"/>
<sequence length="83" mass="9008">MVAGRRSAGLTLCVPSHPADDKEQLPHLLAVSESRSITAPLSRGSPAAESRLWRLASYQTLSEKQWPDDTLYSTQSVRLGGSD</sequence>
<reference evidence="1 2" key="1">
    <citation type="submission" date="2019-03" db="EMBL/GenBank/DDBJ databases">
        <title>First draft genome of Liparis tanakae, snailfish: a comprehensive survey of snailfish specific genes.</title>
        <authorList>
            <person name="Kim W."/>
            <person name="Song I."/>
            <person name="Jeong J.-H."/>
            <person name="Kim D."/>
            <person name="Kim S."/>
            <person name="Ryu S."/>
            <person name="Song J.Y."/>
            <person name="Lee S.K."/>
        </authorList>
    </citation>
    <scope>NUCLEOTIDE SEQUENCE [LARGE SCALE GENOMIC DNA]</scope>
    <source>
        <tissue evidence="1">Muscle</tissue>
    </source>
</reference>
<dbReference type="Proteomes" id="UP000314294">
    <property type="component" value="Unassembled WGS sequence"/>
</dbReference>